<evidence type="ECO:0000313" key="7">
    <source>
        <dbReference type="Proteomes" id="UP001286456"/>
    </source>
</evidence>
<dbReference type="InterPro" id="IPR016035">
    <property type="entry name" value="Acyl_Trfase/lysoPLipase"/>
</dbReference>
<organism evidence="6 7">
    <name type="scientific">Cercophora scortea</name>
    <dbReference type="NCBI Taxonomy" id="314031"/>
    <lineage>
        <taxon>Eukaryota</taxon>
        <taxon>Fungi</taxon>
        <taxon>Dikarya</taxon>
        <taxon>Ascomycota</taxon>
        <taxon>Pezizomycotina</taxon>
        <taxon>Sordariomycetes</taxon>
        <taxon>Sordariomycetidae</taxon>
        <taxon>Sordariales</taxon>
        <taxon>Lasiosphaeriaceae</taxon>
        <taxon>Cercophora</taxon>
    </lineage>
</organism>
<accession>A0AAE0IZ77</accession>
<name>A0AAE0IZ77_9PEZI</name>
<dbReference type="GO" id="GO:0047499">
    <property type="term" value="F:calcium-independent phospholipase A2 activity"/>
    <property type="evidence" value="ECO:0007669"/>
    <property type="project" value="TreeGrafter"/>
</dbReference>
<feature type="region of interest" description="Disordered" evidence="4">
    <location>
        <begin position="236"/>
        <end position="255"/>
    </location>
</feature>
<feature type="domain" description="PNPLA" evidence="5">
    <location>
        <begin position="86"/>
        <end position="339"/>
    </location>
</feature>
<evidence type="ECO:0000256" key="2">
    <source>
        <dbReference type="ARBA" id="ARBA00022963"/>
    </source>
</evidence>
<comment type="caution">
    <text evidence="6">The sequence shown here is derived from an EMBL/GenBank/DDBJ whole genome shotgun (WGS) entry which is preliminary data.</text>
</comment>
<dbReference type="SUPFAM" id="SSF52151">
    <property type="entry name" value="FabD/lysophospholipase-like"/>
    <property type="match status" value="1"/>
</dbReference>
<reference evidence="6" key="1">
    <citation type="journal article" date="2023" name="Mol. Phylogenet. Evol.">
        <title>Genome-scale phylogeny and comparative genomics of the fungal order Sordariales.</title>
        <authorList>
            <person name="Hensen N."/>
            <person name="Bonometti L."/>
            <person name="Westerberg I."/>
            <person name="Brannstrom I.O."/>
            <person name="Guillou S."/>
            <person name="Cros-Aarteil S."/>
            <person name="Calhoun S."/>
            <person name="Haridas S."/>
            <person name="Kuo A."/>
            <person name="Mondo S."/>
            <person name="Pangilinan J."/>
            <person name="Riley R."/>
            <person name="LaButti K."/>
            <person name="Andreopoulos B."/>
            <person name="Lipzen A."/>
            <person name="Chen C."/>
            <person name="Yan M."/>
            <person name="Daum C."/>
            <person name="Ng V."/>
            <person name="Clum A."/>
            <person name="Steindorff A."/>
            <person name="Ohm R.A."/>
            <person name="Martin F."/>
            <person name="Silar P."/>
            <person name="Natvig D.O."/>
            <person name="Lalanne C."/>
            <person name="Gautier V."/>
            <person name="Ament-Velasquez S.L."/>
            <person name="Kruys A."/>
            <person name="Hutchinson M.I."/>
            <person name="Powell A.J."/>
            <person name="Barry K."/>
            <person name="Miller A.N."/>
            <person name="Grigoriev I.V."/>
            <person name="Debuchy R."/>
            <person name="Gladieux P."/>
            <person name="Hiltunen Thoren M."/>
            <person name="Johannesson H."/>
        </authorList>
    </citation>
    <scope>NUCLEOTIDE SEQUENCE</scope>
    <source>
        <strain evidence="6">SMH4131-1</strain>
    </source>
</reference>
<gene>
    <name evidence="6" type="ORF">B0T19DRAFT_141575</name>
</gene>
<evidence type="ECO:0000259" key="5">
    <source>
        <dbReference type="Pfam" id="PF01734"/>
    </source>
</evidence>
<dbReference type="GO" id="GO:0016042">
    <property type="term" value="P:lipid catabolic process"/>
    <property type="evidence" value="ECO:0007669"/>
    <property type="project" value="UniProtKB-KW"/>
</dbReference>
<evidence type="ECO:0000256" key="1">
    <source>
        <dbReference type="ARBA" id="ARBA00022801"/>
    </source>
</evidence>
<dbReference type="GO" id="GO:0046486">
    <property type="term" value="P:glycerolipid metabolic process"/>
    <property type="evidence" value="ECO:0007669"/>
    <property type="project" value="UniProtKB-ARBA"/>
</dbReference>
<dbReference type="InterPro" id="IPR002641">
    <property type="entry name" value="PNPLA_dom"/>
</dbReference>
<keyword evidence="7" id="KW-1185">Reference proteome</keyword>
<keyword evidence="1" id="KW-0378">Hydrolase</keyword>
<keyword evidence="3" id="KW-0443">Lipid metabolism</keyword>
<dbReference type="EMBL" id="JAUEPO010000002">
    <property type="protein sequence ID" value="KAK3333939.1"/>
    <property type="molecule type" value="Genomic_DNA"/>
</dbReference>
<dbReference type="Proteomes" id="UP001286456">
    <property type="component" value="Unassembled WGS sequence"/>
</dbReference>
<dbReference type="GO" id="GO:0019369">
    <property type="term" value="P:arachidonate metabolic process"/>
    <property type="evidence" value="ECO:0007669"/>
    <property type="project" value="TreeGrafter"/>
</dbReference>
<dbReference type="GO" id="GO:0016020">
    <property type="term" value="C:membrane"/>
    <property type="evidence" value="ECO:0007669"/>
    <property type="project" value="TreeGrafter"/>
</dbReference>
<reference evidence="6" key="2">
    <citation type="submission" date="2023-06" db="EMBL/GenBank/DDBJ databases">
        <authorList>
            <consortium name="Lawrence Berkeley National Laboratory"/>
            <person name="Haridas S."/>
            <person name="Hensen N."/>
            <person name="Bonometti L."/>
            <person name="Westerberg I."/>
            <person name="Brannstrom I.O."/>
            <person name="Guillou S."/>
            <person name="Cros-Aarteil S."/>
            <person name="Calhoun S."/>
            <person name="Kuo A."/>
            <person name="Mondo S."/>
            <person name="Pangilinan J."/>
            <person name="Riley R."/>
            <person name="Labutti K."/>
            <person name="Andreopoulos B."/>
            <person name="Lipzen A."/>
            <person name="Chen C."/>
            <person name="Yanf M."/>
            <person name="Daum C."/>
            <person name="Ng V."/>
            <person name="Clum A."/>
            <person name="Steindorff A."/>
            <person name="Ohm R."/>
            <person name="Martin F."/>
            <person name="Silar P."/>
            <person name="Natvig D."/>
            <person name="Lalanne C."/>
            <person name="Gautier V."/>
            <person name="Ament-Velasquez S.L."/>
            <person name="Kruys A."/>
            <person name="Hutchinson M.I."/>
            <person name="Powell A.J."/>
            <person name="Barry K."/>
            <person name="Miller A.N."/>
            <person name="Grigoriev I.V."/>
            <person name="Debuchy R."/>
            <person name="Gladieux P."/>
            <person name="Thoren M.H."/>
            <person name="Johannesson H."/>
        </authorList>
    </citation>
    <scope>NUCLEOTIDE SEQUENCE</scope>
    <source>
        <strain evidence="6">SMH4131-1</strain>
    </source>
</reference>
<proteinExistence type="predicted"/>
<protein>
    <submittedName>
        <fullName evidence="6">Patatin-like phospholipase-domain-containing protein</fullName>
    </submittedName>
</protein>
<dbReference type="PANTHER" id="PTHR24185:SF1">
    <property type="entry name" value="CALCIUM-INDEPENDENT PHOSPHOLIPASE A2-GAMMA"/>
    <property type="match status" value="1"/>
</dbReference>
<dbReference type="Gene3D" id="3.40.1090.10">
    <property type="entry name" value="Cytosolic phospholipase A2 catalytic domain"/>
    <property type="match status" value="1"/>
</dbReference>
<keyword evidence="2" id="KW-0442">Lipid degradation</keyword>
<dbReference type="Pfam" id="PF01734">
    <property type="entry name" value="Patatin"/>
    <property type="match status" value="1"/>
</dbReference>
<evidence type="ECO:0000256" key="3">
    <source>
        <dbReference type="ARBA" id="ARBA00023098"/>
    </source>
</evidence>
<sequence length="538" mass="60654">MADVVGGSQESSQPQLAKPPISALRSSRSVPRRRPAKVSIAIPESPFGNNIQEVTPSAPAASLVNPAGRTPDHTVTSTPWAKKLILTLDGGGIRGYSSLVILRAIMHEIAHVEQSLEPSALSSAHTDRIDPDLIPAEVFKKSQYLPCHYFDYIAGTSVGGLIAIMLGILGRSTEDCIAEFHRQNIKAISLTNTHPTVALELPLLHRRSTWPTKQARSFFDNFTKFSLTSTSKRPHKTTLCPVPSEQEQESPTTGFRKSSLECQTLAWCTEVTSPTSARPRPYAFCTYKEDNNDDDDDDDAIASSPSQLLSIPEVAKAITTPATHAFKPFRLGAGQFVDGSKQIRDPTLEVLKELSALLDSGSDMGIDLLLSLGADEHHASWFYDKLLRRPVTARGEEEPWWRRDISKEEGRSYREYHRFEVPDIRLGLRRKKFLREIERTTERWLRDERQRERVRRYAEVLVKRRRERAGTARWETFALGVRYYCFHEGCRHRVGEGFGSRGDFYDHLDQSHDVLRLAARGMVDVEEELDRGRKFGCS</sequence>
<evidence type="ECO:0000256" key="4">
    <source>
        <dbReference type="SAM" id="MobiDB-lite"/>
    </source>
</evidence>
<feature type="region of interest" description="Disordered" evidence="4">
    <location>
        <begin position="1"/>
        <end position="36"/>
    </location>
</feature>
<dbReference type="PANTHER" id="PTHR24185">
    <property type="entry name" value="CALCIUM-INDEPENDENT PHOSPHOLIPASE A2-GAMMA"/>
    <property type="match status" value="1"/>
</dbReference>
<dbReference type="AlphaFoldDB" id="A0AAE0IZ77"/>
<evidence type="ECO:0000313" key="6">
    <source>
        <dbReference type="EMBL" id="KAK3333939.1"/>
    </source>
</evidence>